<comment type="similarity">
    <text evidence="10">Belongs to the helicase family. Dicer subfamily.</text>
</comment>
<dbReference type="OMA" id="IETQYYH"/>
<evidence type="ECO:0000256" key="4">
    <source>
        <dbReference type="ARBA" id="ARBA00022737"/>
    </source>
</evidence>
<dbReference type="PANTHER" id="PTHR14950:SF37">
    <property type="entry name" value="ENDORIBONUCLEASE DICER"/>
    <property type="match status" value="1"/>
</dbReference>
<evidence type="ECO:0000256" key="1">
    <source>
        <dbReference type="ARBA" id="ARBA00001936"/>
    </source>
</evidence>
<dbReference type="SUPFAM" id="SSF52540">
    <property type="entry name" value="P-loop containing nucleoside triphosphate hydrolases"/>
    <property type="match status" value="1"/>
</dbReference>
<dbReference type="GeneID" id="68120306"/>
<dbReference type="Pfam" id="PF00270">
    <property type="entry name" value="DEAD"/>
    <property type="match status" value="1"/>
</dbReference>
<dbReference type="VEuPathDB" id="AmoebaDB:NF0110100"/>
<feature type="region of interest" description="Disordered" evidence="11">
    <location>
        <begin position="528"/>
        <end position="557"/>
    </location>
</feature>
<keyword evidence="8" id="KW-0067">ATP-binding</keyword>
<evidence type="ECO:0000256" key="11">
    <source>
        <dbReference type="SAM" id="MobiDB-lite"/>
    </source>
</evidence>
<feature type="domain" description="RNase III" evidence="12">
    <location>
        <begin position="1025"/>
        <end position="1143"/>
    </location>
</feature>
<dbReference type="InterPro" id="IPR001650">
    <property type="entry name" value="Helicase_C-like"/>
</dbReference>
<dbReference type="SUPFAM" id="SSF69065">
    <property type="entry name" value="RNase III domain-like"/>
    <property type="match status" value="2"/>
</dbReference>
<comment type="caution">
    <text evidence="16">The sequence shown here is derived from an EMBL/GenBank/DDBJ whole genome shotgun (WGS) entry which is preliminary data.</text>
</comment>
<keyword evidence="3" id="KW-0540">Nuclease</keyword>
<dbReference type="Pfam" id="PF00271">
    <property type="entry name" value="Helicase_C"/>
    <property type="match status" value="1"/>
</dbReference>
<dbReference type="RefSeq" id="XP_044565321.1">
    <property type="nucleotide sequence ID" value="XM_044703683.1"/>
</dbReference>
<evidence type="ECO:0000256" key="8">
    <source>
        <dbReference type="ARBA" id="ARBA00022840"/>
    </source>
</evidence>
<dbReference type="InterPro" id="IPR003100">
    <property type="entry name" value="PAZ_dom"/>
</dbReference>
<dbReference type="GO" id="GO:0005524">
    <property type="term" value="F:ATP binding"/>
    <property type="evidence" value="ECO:0007669"/>
    <property type="project" value="UniProtKB-KW"/>
</dbReference>
<feature type="domain" description="RNase III" evidence="12">
    <location>
        <begin position="841"/>
        <end position="978"/>
    </location>
</feature>
<feature type="domain" description="Helicase C-terminal" evidence="15">
    <location>
        <begin position="368"/>
        <end position="523"/>
    </location>
</feature>
<dbReference type="InterPro" id="IPR036085">
    <property type="entry name" value="PAZ_dom_sf"/>
</dbReference>
<dbReference type="PROSITE" id="PS50142">
    <property type="entry name" value="RNASE_3_2"/>
    <property type="match status" value="2"/>
</dbReference>
<evidence type="ECO:0000313" key="16">
    <source>
        <dbReference type="EMBL" id="KAF0980608.1"/>
    </source>
</evidence>
<gene>
    <name evidence="16" type="ORF">FDP41_013091</name>
</gene>
<evidence type="ECO:0000259" key="13">
    <source>
        <dbReference type="PROSITE" id="PS50821"/>
    </source>
</evidence>
<keyword evidence="6" id="KW-0255">Endonuclease</keyword>
<dbReference type="InterPro" id="IPR027417">
    <property type="entry name" value="P-loop_NTPase"/>
</dbReference>
<dbReference type="GO" id="GO:0006396">
    <property type="term" value="P:RNA processing"/>
    <property type="evidence" value="ECO:0007669"/>
    <property type="project" value="InterPro"/>
</dbReference>
<evidence type="ECO:0000256" key="10">
    <source>
        <dbReference type="ARBA" id="ARBA00035116"/>
    </source>
</evidence>
<keyword evidence="17" id="KW-1185">Reference proteome</keyword>
<dbReference type="SUPFAM" id="SSF101690">
    <property type="entry name" value="PAZ domain"/>
    <property type="match status" value="1"/>
</dbReference>
<dbReference type="Pfam" id="PF14622">
    <property type="entry name" value="Ribonucleas_3_3"/>
    <property type="match status" value="1"/>
</dbReference>
<dbReference type="Pfam" id="PF02170">
    <property type="entry name" value="PAZ"/>
    <property type="match status" value="1"/>
</dbReference>
<dbReference type="EMBL" id="VFQX01000017">
    <property type="protein sequence ID" value="KAF0980608.1"/>
    <property type="molecule type" value="Genomic_DNA"/>
</dbReference>
<dbReference type="OrthoDB" id="416741at2759"/>
<organism evidence="16 17">
    <name type="scientific">Naegleria fowleri</name>
    <name type="common">Brain eating amoeba</name>
    <dbReference type="NCBI Taxonomy" id="5763"/>
    <lineage>
        <taxon>Eukaryota</taxon>
        <taxon>Discoba</taxon>
        <taxon>Heterolobosea</taxon>
        <taxon>Tetramitia</taxon>
        <taxon>Eutetramitia</taxon>
        <taxon>Vahlkampfiidae</taxon>
        <taxon>Naegleria</taxon>
    </lineage>
</organism>
<dbReference type="PROSITE" id="PS00517">
    <property type="entry name" value="RNASE_3_1"/>
    <property type="match status" value="1"/>
</dbReference>
<dbReference type="SMART" id="SM00487">
    <property type="entry name" value="DEXDc"/>
    <property type="match status" value="1"/>
</dbReference>
<feature type="compositionally biased region" description="Acidic residues" evidence="11">
    <location>
        <begin position="531"/>
        <end position="541"/>
    </location>
</feature>
<dbReference type="PROSITE" id="PS51194">
    <property type="entry name" value="HELICASE_CTER"/>
    <property type="match status" value="1"/>
</dbReference>
<sequence>MKPYNYQIELAQEAIKRNIVCVCPTGSGKTLIAALVIDQLYHQDLVNHCSEHVGERDLCPCHYCEKNSSSLNNASQHADSQKTFFIVPTNALRKQQQDTLTEYFSTRKCSRVKVKKDFVICNGKTWNVLVCTAQSLLNALDNDTISMKDVKLLIFDEAHHAVGDHPYIGIMRKHYHSHKNRIENAEMNQQFMFMQENDVTSINTLPRILGLTATPTSHSLHKNVIDMHAQSLKKNKLEFFLDVCIIAPRHHIEEMQCHTANTFQHVLTYKKSENIETIQIMKDFCSGYSALTDYKSIIDEEYNCLGEMGVLFSFQYLSGKEKIVDSYREFEMKYQHLDHLRDSSFKFEIIEQIRNSPYLSSKVKSLFELLIVYKNTVGENNAKCIIFVEKIAHVKVLTKILRSFTEFDCFNCSELVGISSMSRKNQQNIVKDFSRRKVKLLVATKSGEEGINVSKCSLVIQYDLCNTTKEHLQSKGRARFQNSHYIIFSEEGNFEHKNIIRNLEKTLTEPLSCFTFEQFREMLISSPVSIPEDENEQDDGNNESNNETYSSDEEEEMEPFYVPTSIRNDNLQAQKHQMEGMTLFFSHLNGFLSNFSNISFGILTFQLMKPIRSMKIKNLYGELNVDPKCFFRCSTEEFDILQQFHMLFFKILCKFKSDQKYSTEDGRFYIITPTTISMQSEPLNPHAWIDWQFMKQFIRDFGKNNSTSQAASQEEPSILDIWKSGQSIPTDRIIVTMYNNFPYFLLGVDFSRNLQSPFNDTKKSSTFKQYYEQKYKLVVTDCTQPLLTCSAERAGKNSVFLIPEFCRRTCFSIEFYNLSRLVFTTSNELNFLSLLEQLLIVEDLREAIKLPTSVDGDIIRKAITHRSAQNLDFNYERLEFMGDSILKYAATMDIVLKYPSETMKFYNEERQSKVSNANLKLVARKFGLQQFYIETQYYHHKVAGFSYTKSKQIAAMRGKKLLANMMESLTGALSENDMQYGVTFLKNMGIIERDYFTWDGFLFSNKPSQLKEKIEMIVVDMRERVNILQHKLSYQFKEPLYAYLSLLHPSANIGGNAHNDTLEFVGDAVLDLYIVRTLYQKFNFDESVMTDFKSQFVKNTSLQEIADESQLAPLLFIPTKQLKGKIVSDMIEAIIGAVALDCGMNWEVICKVIENSFLQEPLQKWLERVQQYAKENQKEITSLPSSLPGVTQSFMDTIPSEKFSKDENSTHSTFMEFISKQFNNIQVNLVLKVFLDHLTSESYLRNFSLQQIAHYQSLFTLNEMPKIILSTSPSFMKWYYLDQDNDWILFDTQHEWEYFLSNKLSHLLSSTTLQPPNTPMTLNLTLGVHLQE</sequence>
<dbReference type="GO" id="GO:0004525">
    <property type="term" value="F:ribonuclease III activity"/>
    <property type="evidence" value="ECO:0007669"/>
    <property type="project" value="InterPro"/>
</dbReference>
<protein>
    <submittedName>
        <fullName evidence="16">Uncharacterized protein</fullName>
    </submittedName>
</protein>
<dbReference type="SMART" id="SM00949">
    <property type="entry name" value="PAZ"/>
    <property type="match status" value="1"/>
</dbReference>
<name>A0A6A5C425_NAEFO</name>
<dbReference type="SMART" id="SM00535">
    <property type="entry name" value="RIBOc"/>
    <property type="match status" value="2"/>
</dbReference>
<dbReference type="InterPro" id="IPR014001">
    <property type="entry name" value="Helicase_ATP-bd"/>
</dbReference>
<evidence type="ECO:0000313" key="17">
    <source>
        <dbReference type="Proteomes" id="UP000444721"/>
    </source>
</evidence>
<keyword evidence="9" id="KW-0464">Manganese</keyword>
<dbReference type="InterPro" id="IPR011545">
    <property type="entry name" value="DEAD/DEAH_box_helicase_dom"/>
</dbReference>
<evidence type="ECO:0000256" key="5">
    <source>
        <dbReference type="ARBA" id="ARBA00022741"/>
    </source>
</evidence>
<dbReference type="InterPro" id="IPR036389">
    <property type="entry name" value="RNase_III_sf"/>
</dbReference>
<evidence type="ECO:0000256" key="9">
    <source>
        <dbReference type="ARBA" id="ARBA00023211"/>
    </source>
</evidence>
<dbReference type="Proteomes" id="UP000444721">
    <property type="component" value="Unassembled WGS sequence"/>
</dbReference>
<feature type="domain" description="Helicase ATP-binding" evidence="14">
    <location>
        <begin position="10"/>
        <end position="233"/>
    </location>
</feature>
<evidence type="ECO:0000256" key="3">
    <source>
        <dbReference type="ARBA" id="ARBA00022722"/>
    </source>
</evidence>
<keyword evidence="4" id="KW-0677">Repeat</keyword>
<dbReference type="GO" id="GO:0003723">
    <property type="term" value="F:RNA binding"/>
    <property type="evidence" value="ECO:0007669"/>
    <property type="project" value="InterPro"/>
</dbReference>
<comment type="cofactor">
    <cofactor evidence="1">
        <name>Mn(2+)</name>
        <dbReference type="ChEBI" id="CHEBI:29035"/>
    </cofactor>
</comment>
<dbReference type="SMART" id="SM00490">
    <property type="entry name" value="HELICc"/>
    <property type="match status" value="1"/>
</dbReference>
<evidence type="ECO:0000256" key="6">
    <source>
        <dbReference type="ARBA" id="ARBA00022759"/>
    </source>
</evidence>
<reference evidence="16 17" key="1">
    <citation type="journal article" date="2019" name="Sci. Rep.">
        <title>Nanopore sequencing improves the draft genome of the human pathogenic amoeba Naegleria fowleri.</title>
        <authorList>
            <person name="Liechti N."/>
            <person name="Schurch N."/>
            <person name="Bruggmann R."/>
            <person name="Wittwer M."/>
        </authorList>
    </citation>
    <scope>NUCLEOTIDE SEQUENCE [LARGE SCALE GENOMIC DNA]</scope>
    <source>
        <strain evidence="16 17">ATCC 30894</strain>
    </source>
</reference>
<dbReference type="Gene3D" id="2.170.260.10">
    <property type="entry name" value="paz domain"/>
    <property type="match status" value="1"/>
</dbReference>
<accession>A0A6A5C425</accession>
<evidence type="ECO:0000259" key="12">
    <source>
        <dbReference type="PROSITE" id="PS50142"/>
    </source>
</evidence>
<evidence type="ECO:0000256" key="7">
    <source>
        <dbReference type="ARBA" id="ARBA00022801"/>
    </source>
</evidence>
<dbReference type="PANTHER" id="PTHR14950">
    <property type="entry name" value="DICER-RELATED"/>
    <property type="match status" value="1"/>
</dbReference>
<dbReference type="PROSITE" id="PS50821">
    <property type="entry name" value="PAZ"/>
    <property type="match status" value="1"/>
</dbReference>
<evidence type="ECO:0000256" key="2">
    <source>
        <dbReference type="ARBA" id="ARBA00001946"/>
    </source>
</evidence>
<dbReference type="CDD" id="cd00593">
    <property type="entry name" value="RIBOc"/>
    <property type="match status" value="2"/>
</dbReference>
<proteinExistence type="inferred from homology"/>
<dbReference type="InterPro" id="IPR000999">
    <property type="entry name" value="RNase_III_dom"/>
</dbReference>
<evidence type="ECO:0000259" key="15">
    <source>
        <dbReference type="PROSITE" id="PS51194"/>
    </source>
</evidence>
<feature type="domain" description="PAZ" evidence="13">
    <location>
        <begin position="717"/>
        <end position="810"/>
    </location>
</feature>
<evidence type="ECO:0000259" key="14">
    <source>
        <dbReference type="PROSITE" id="PS51192"/>
    </source>
</evidence>
<dbReference type="Pfam" id="PF00636">
    <property type="entry name" value="Ribonuclease_3"/>
    <property type="match status" value="1"/>
</dbReference>
<dbReference type="Gene3D" id="1.10.1520.10">
    <property type="entry name" value="Ribonuclease III domain"/>
    <property type="match status" value="2"/>
</dbReference>
<keyword evidence="7" id="KW-0378">Hydrolase</keyword>
<dbReference type="VEuPathDB" id="AmoebaDB:FDP41_013091"/>
<dbReference type="Gene3D" id="3.40.50.300">
    <property type="entry name" value="P-loop containing nucleotide triphosphate hydrolases"/>
    <property type="match status" value="2"/>
</dbReference>
<keyword evidence="5" id="KW-0547">Nucleotide-binding</keyword>
<dbReference type="VEuPathDB" id="AmoebaDB:NfTy_035340"/>
<comment type="cofactor">
    <cofactor evidence="2">
        <name>Mg(2+)</name>
        <dbReference type="ChEBI" id="CHEBI:18420"/>
    </cofactor>
</comment>
<dbReference type="PROSITE" id="PS51192">
    <property type="entry name" value="HELICASE_ATP_BIND_1"/>
    <property type="match status" value="1"/>
</dbReference>